<dbReference type="GO" id="GO:0016874">
    <property type="term" value="F:ligase activity"/>
    <property type="evidence" value="ECO:0007669"/>
    <property type="project" value="UniProtKB-KW"/>
</dbReference>
<dbReference type="Proteomes" id="UP000770785">
    <property type="component" value="Unassembled WGS sequence"/>
</dbReference>
<evidence type="ECO:0000259" key="1">
    <source>
        <dbReference type="Pfam" id="PF00149"/>
    </source>
</evidence>
<dbReference type="InterPro" id="IPR026336">
    <property type="entry name" value="PdeM-like"/>
</dbReference>
<dbReference type="InterPro" id="IPR004843">
    <property type="entry name" value="Calcineurin-like_PHP"/>
</dbReference>
<gene>
    <name evidence="2" type="ORF">GGR27_001290</name>
</gene>
<dbReference type="Pfam" id="PF00149">
    <property type="entry name" value="Metallophos"/>
    <property type="match status" value="1"/>
</dbReference>
<accession>A0ABX0X9X9</accession>
<protein>
    <submittedName>
        <fullName evidence="2">DNA ligase-associated metallophosphoesterase</fullName>
    </submittedName>
</protein>
<reference evidence="2 3" key="1">
    <citation type="submission" date="2020-03" db="EMBL/GenBank/DDBJ databases">
        <title>Genomic Encyclopedia of Type Strains, Phase IV (KMG-IV): sequencing the most valuable type-strain genomes for metagenomic binning, comparative biology and taxonomic classification.</title>
        <authorList>
            <person name="Goeker M."/>
        </authorList>
    </citation>
    <scope>NUCLEOTIDE SEQUENCE [LARGE SCALE GENOMIC DNA]</scope>
    <source>
        <strain evidence="2 3">DSM 105096</strain>
    </source>
</reference>
<dbReference type="InterPro" id="IPR029052">
    <property type="entry name" value="Metallo-depent_PP-like"/>
</dbReference>
<evidence type="ECO:0000313" key="2">
    <source>
        <dbReference type="EMBL" id="NJC25791.1"/>
    </source>
</evidence>
<comment type="caution">
    <text evidence="2">The sequence shown here is derived from an EMBL/GenBank/DDBJ whole genome shotgun (WGS) entry which is preliminary data.</text>
</comment>
<evidence type="ECO:0000313" key="3">
    <source>
        <dbReference type="Proteomes" id="UP000770785"/>
    </source>
</evidence>
<dbReference type="PIRSF" id="PIRSF000887">
    <property type="entry name" value="Pesterase_MJ0037"/>
    <property type="match status" value="1"/>
</dbReference>
<dbReference type="PANTHER" id="PTHR39323">
    <property type="entry name" value="BLR1149 PROTEIN"/>
    <property type="match status" value="1"/>
</dbReference>
<keyword evidence="3" id="KW-1185">Reference proteome</keyword>
<name>A0ABX0X9X9_9BACT</name>
<dbReference type="RefSeq" id="WP_168036572.1">
    <property type="nucleotide sequence ID" value="NZ_JAATJH010000002.1"/>
</dbReference>
<dbReference type="PANTHER" id="PTHR39323:SF1">
    <property type="entry name" value="BLR1149 PROTEIN"/>
    <property type="match status" value="1"/>
</dbReference>
<organism evidence="2 3">
    <name type="scientific">Neolewinella antarctica</name>
    <dbReference type="NCBI Taxonomy" id="442734"/>
    <lineage>
        <taxon>Bacteria</taxon>
        <taxon>Pseudomonadati</taxon>
        <taxon>Bacteroidota</taxon>
        <taxon>Saprospiria</taxon>
        <taxon>Saprospirales</taxon>
        <taxon>Lewinellaceae</taxon>
        <taxon>Neolewinella</taxon>
    </lineage>
</organism>
<sequence length="225" mass="25048">MVADLVLPPIMEEVYVHGNRFLLHPQKAIYWPAEKALLLSDLHLGKGAHFRKAGIAVPRSVADVNFKRLDILIEDCQPERVIFLGDLFHSDYNHVWRMFCDYLCEYNHVSFELVPGNHDILPGSAYEESCMKMQPEILVVGNLALSHHPLEKHELPTGTYNIYGHIHPCVRLVDAAGSTLKLPAFFFGPTAGILPAFGEFTGCAEVKARAADRVFVLAEGAVIGM</sequence>
<feature type="domain" description="Calcineurin-like phosphoesterase" evidence="1">
    <location>
        <begin position="37"/>
        <end position="140"/>
    </location>
</feature>
<dbReference type="NCBIfam" id="TIGR04123">
    <property type="entry name" value="P_estr_lig_assc"/>
    <property type="match status" value="1"/>
</dbReference>
<dbReference type="Gene3D" id="3.60.21.10">
    <property type="match status" value="1"/>
</dbReference>
<dbReference type="EMBL" id="JAATJH010000002">
    <property type="protein sequence ID" value="NJC25791.1"/>
    <property type="molecule type" value="Genomic_DNA"/>
</dbReference>
<dbReference type="InterPro" id="IPR024173">
    <property type="entry name" value="Pesterase_MJ0037-like"/>
</dbReference>
<proteinExistence type="predicted"/>
<keyword evidence="2" id="KW-0436">Ligase</keyword>
<dbReference type="SUPFAM" id="SSF56300">
    <property type="entry name" value="Metallo-dependent phosphatases"/>
    <property type="match status" value="1"/>
</dbReference>